<dbReference type="AlphaFoldDB" id="A0A1S3ADF3"/>
<keyword evidence="4 11" id="KW-0964">Secreted</keyword>
<keyword evidence="5" id="KW-0165">Cleavage on pair of basic residues</keyword>
<protein>
    <recommendedName>
        <fullName evidence="3">Insulin-like 3</fullName>
    </recommendedName>
    <alternativeName>
        <fullName evidence="10">Leydig insulin-like peptide</fullName>
    </alternativeName>
    <alternativeName>
        <fullName evidence="9">Relaxin-like factor</fullName>
    </alternativeName>
</protein>
<evidence type="ECO:0000256" key="4">
    <source>
        <dbReference type="ARBA" id="ARBA00022525"/>
    </source>
</evidence>
<dbReference type="InParanoid" id="A0A1S3ADF3"/>
<comment type="subcellular location">
    <subcellularLocation>
        <location evidence="1 11">Secreted</location>
    </subcellularLocation>
</comment>
<keyword evidence="7" id="KW-1015">Disulfide bond</keyword>
<dbReference type="PRINTS" id="PR00276">
    <property type="entry name" value="INSULINFAMLY"/>
</dbReference>
<dbReference type="InterPro" id="IPR022353">
    <property type="entry name" value="Insulin_CS"/>
</dbReference>
<dbReference type="PANTHER" id="PTHR10423">
    <property type="entry name" value="INSULIN-LIKE 3"/>
    <property type="match status" value="1"/>
</dbReference>
<evidence type="ECO:0000256" key="9">
    <source>
        <dbReference type="ARBA" id="ARBA00032209"/>
    </source>
</evidence>
<dbReference type="SMART" id="SM00078">
    <property type="entry name" value="IlGF"/>
    <property type="match status" value="1"/>
</dbReference>
<dbReference type="PROSITE" id="PS00262">
    <property type="entry name" value="INSULIN"/>
    <property type="match status" value="1"/>
</dbReference>
<dbReference type="PANTHER" id="PTHR10423:SF3">
    <property type="entry name" value="INSULIN-LIKE 3"/>
    <property type="match status" value="1"/>
</dbReference>
<gene>
    <name evidence="15" type="primary">INSL3</name>
</gene>
<reference evidence="15" key="1">
    <citation type="submission" date="2025-08" db="UniProtKB">
        <authorList>
            <consortium name="RefSeq"/>
        </authorList>
    </citation>
    <scope>IDENTIFICATION</scope>
</reference>
<evidence type="ECO:0000256" key="1">
    <source>
        <dbReference type="ARBA" id="ARBA00004613"/>
    </source>
</evidence>
<evidence type="ECO:0000256" key="3">
    <source>
        <dbReference type="ARBA" id="ARBA00014427"/>
    </source>
</evidence>
<keyword evidence="6 12" id="KW-0732">Signal</keyword>
<feature type="signal peptide" evidence="12">
    <location>
        <begin position="1"/>
        <end position="18"/>
    </location>
</feature>
<evidence type="ECO:0000313" key="14">
    <source>
        <dbReference type="Proteomes" id="UP001652624"/>
    </source>
</evidence>
<evidence type="ECO:0000256" key="5">
    <source>
        <dbReference type="ARBA" id="ARBA00022685"/>
    </source>
</evidence>
<dbReference type="GeneID" id="103122607"/>
<dbReference type="InterPro" id="IPR043387">
    <property type="entry name" value="INSL3/INSL4"/>
</dbReference>
<dbReference type="Proteomes" id="UP001652624">
    <property type="component" value="Chromosome 23"/>
</dbReference>
<dbReference type="Pfam" id="PF00049">
    <property type="entry name" value="Insulin"/>
    <property type="match status" value="1"/>
</dbReference>
<evidence type="ECO:0000313" key="15">
    <source>
        <dbReference type="RefSeq" id="XP_007533282.2"/>
    </source>
</evidence>
<feature type="domain" description="Insulin-like" evidence="13">
    <location>
        <begin position="30"/>
        <end position="123"/>
    </location>
</feature>
<dbReference type="FunCoup" id="A0A1S3ADF3">
    <property type="interactions" value="82"/>
</dbReference>
<dbReference type="GO" id="GO:0005179">
    <property type="term" value="F:hormone activity"/>
    <property type="evidence" value="ECO:0007669"/>
    <property type="project" value="InterPro"/>
</dbReference>
<evidence type="ECO:0000256" key="12">
    <source>
        <dbReference type="SAM" id="SignalP"/>
    </source>
</evidence>
<dbReference type="GO" id="GO:0007193">
    <property type="term" value="P:adenylate cyclase-inhibiting G protein-coupled receptor signaling pathway"/>
    <property type="evidence" value="ECO:0007669"/>
    <property type="project" value="TreeGrafter"/>
</dbReference>
<dbReference type="eggNOG" id="ENOG502TFQI">
    <property type="taxonomic scope" value="Eukaryota"/>
</dbReference>
<dbReference type="OrthoDB" id="9664276at2759"/>
<dbReference type="Gene3D" id="1.10.100.10">
    <property type="entry name" value="Insulin-like"/>
    <property type="match status" value="1"/>
</dbReference>
<evidence type="ECO:0000256" key="2">
    <source>
        <dbReference type="ARBA" id="ARBA00009034"/>
    </source>
</evidence>
<evidence type="ECO:0000256" key="8">
    <source>
        <dbReference type="ARBA" id="ARBA00025288"/>
    </source>
</evidence>
<dbReference type="CTD" id="3640"/>
<dbReference type="GO" id="GO:0001664">
    <property type="term" value="F:G protein-coupled receptor binding"/>
    <property type="evidence" value="ECO:0007669"/>
    <property type="project" value="TreeGrafter"/>
</dbReference>
<dbReference type="RefSeq" id="XP_007533282.2">
    <property type="nucleotide sequence ID" value="XM_007533220.2"/>
</dbReference>
<dbReference type="InterPro" id="IPR022352">
    <property type="entry name" value="Ins/IGF/rlx"/>
</dbReference>
<keyword evidence="14" id="KW-1185">Reference proteome</keyword>
<evidence type="ECO:0000259" key="13">
    <source>
        <dbReference type="SMART" id="SM00078"/>
    </source>
</evidence>
<dbReference type="SUPFAM" id="SSF56994">
    <property type="entry name" value="Insulin-like"/>
    <property type="match status" value="1"/>
</dbReference>
<evidence type="ECO:0000256" key="10">
    <source>
        <dbReference type="ARBA" id="ARBA00032881"/>
    </source>
</evidence>
<dbReference type="GO" id="GO:0005615">
    <property type="term" value="C:extracellular space"/>
    <property type="evidence" value="ECO:0007669"/>
    <property type="project" value="TreeGrafter"/>
</dbReference>
<feature type="chain" id="PRO_5046058462" description="Insulin-like 3" evidence="12">
    <location>
        <begin position="19"/>
        <end position="125"/>
    </location>
</feature>
<dbReference type="InterPro" id="IPR016179">
    <property type="entry name" value="Insulin-like"/>
</dbReference>
<accession>A0A1S3ADF3</accession>
<sequence>MAPHVLGWVLVLLLPALAAPAAPLEVAAPEKLCGHHLVRALVRVCGGPRWSWKEDAWPAGGNDRELLQWLQGHHLLQGLVADGDPKMAAVLHRDRRRRRESVPNPVWQCCVRGCTREQLLGLCPH</sequence>
<proteinExistence type="inferred from homology"/>
<organism evidence="14 15">
    <name type="scientific">Erinaceus europaeus</name>
    <name type="common">Western European hedgehog</name>
    <dbReference type="NCBI Taxonomy" id="9365"/>
    <lineage>
        <taxon>Eukaryota</taxon>
        <taxon>Metazoa</taxon>
        <taxon>Chordata</taxon>
        <taxon>Craniata</taxon>
        <taxon>Vertebrata</taxon>
        <taxon>Euteleostomi</taxon>
        <taxon>Mammalia</taxon>
        <taxon>Eutheria</taxon>
        <taxon>Laurasiatheria</taxon>
        <taxon>Eulipotyphla</taxon>
        <taxon>Erinaceidae</taxon>
        <taxon>Erinaceinae</taxon>
        <taxon>Erinaceus</taxon>
    </lineage>
</organism>
<evidence type="ECO:0000256" key="11">
    <source>
        <dbReference type="RuleBase" id="RU000406"/>
    </source>
</evidence>
<name>A0A1S3ADF3_ERIEU</name>
<evidence type="ECO:0000256" key="6">
    <source>
        <dbReference type="ARBA" id="ARBA00022729"/>
    </source>
</evidence>
<comment type="similarity">
    <text evidence="2 11">Belongs to the insulin family.</text>
</comment>
<dbReference type="InterPro" id="IPR036438">
    <property type="entry name" value="Insulin-like_sf"/>
</dbReference>
<evidence type="ECO:0000256" key="7">
    <source>
        <dbReference type="ARBA" id="ARBA00023157"/>
    </source>
</evidence>
<comment type="function">
    <text evidence="8">Seems to play a role in testicular function. May be a trophic hormone with a role in testicular descent in fetal life. Is a ligand for LGR8 receptor.</text>
</comment>